<accession>A0A834VBZ4</accession>
<evidence type="ECO:0000313" key="3">
    <source>
        <dbReference type="EMBL" id="KAF7489734.1"/>
    </source>
</evidence>
<feature type="transmembrane region" description="Helical" evidence="2">
    <location>
        <begin position="20"/>
        <end position="39"/>
    </location>
</feature>
<name>A0A834VBZ4_SARSC</name>
<sequence>MFRGHRCNLDVMMAPFCLNLRFSSMIILFCLMFEMIFCVNSENSNLIERLKVPPRFGKRQSTSKLSTSSTLSSSQQAPSSASIDFPFQTQEVIDSANLEDKADLDSINSLMIFKNDGEKQREFHSIESVHAKPFGISSLSSPSSISLLISKPERSNQIDSSSRMVYCSKMFQNDPKYSLMNCFLPKSN</sequence>
<organism evidence="3">
    <name type="scientific">Sarcoptes scabiei</name>
    <name type="common">Itch mite</name>
    <name type="synonym">Acarus scabiei</name>
    <dbReference type="NCBI Taxonomy" id="52283"/>
    <lineage>
        <taxon>Eukaryota</taxon>
        <taxon>Metazoa</taxon>
        <taxon>Ecdysozoa</taxon>
        <taxon>Arthropoda</taxon>
        <taxon>Chelicerata</taxon>
        <taxon>Arachnida</taxon>
        <taxon>Acari</taxon>
        <taxon>Acariformes</taxon>
        <taxon>Sarcoptiformes</taxon>
        <taxon>Astigmata</taxon>
        <taxon>Psoroptidia</taxon>
        <taxon>Sarcoptoidea</taxon>
        <taxon>Sarcoptidae</taxon>
        <taxon>Sarcoptinae</taxon>
        <taxon>Sarcoptes</taxon>
    </lineage>
</organism>
<keyword evidence="2" id="KW-1133">Transmembrane helix</keyword>
<dbReference type="EMBL" id="WVUK01000064">
    <property type="protein sequence ID" value="KAF7489734.1"/>
    <property type="molecule type" value="Genomic_DNA"/>
</dbReference>
<reference evidence="3" key="2">
    <citation type="submission" date="2020-01" db="EMBL/GenBank/DDBJ databases">
        <authorList>
            <person name="Korhonen P.K.K."/>
            <person name="Guangxu M.G."/>
            <person name="Wang T.W."/>
            <person name="Stroehlein A.J.S."/>
            <person name="Young N.D."/>
            <person name="Ang C.-S.A."/>
            <person name="Fernando D.W.F."/>
            <person name="Lu H.L."/>
            <person name="Taylor S.T."/>
            <person name="Ehtesham M.E.M."/>
            <person name="Najaraj S.H.N."/>
            <person name="Harsha G.H.G."/>
            <person name="Madugundu A.M."/>
            <person name="Renuse S.R."/>
            <person name="Holt D.H."/>
            <person name="Pandey A.P."/>
            <person name="Papenfuss A.P."/>
            <person name="Gasser R.B.G."/>
            <person name="Fischer K.F."/>
        </authorList>
    </citation>
    <scope>NUCLEOTIDE SEQUENCE</scope>
    <source>
        <strain evidence="3">SSS_KF_BRIS2020</strain>
    </source>
</reference>
<protein>
    <submittedName>
        <fullName evidence="3 4">Uncharacterized protein</fullName>
    </submittedName>
</protein>
<keyword evidence="2" id="KW-0472">Membrane</keyword>
<evidence type="ECO:0000313" key="4">
    <source>
        <dbReference type="EnsemblMetazoa" id="KAF7489734.1"/>
    </source>
</evidence>
<evidence type="ECO:0000313" key="5">
    <source>
        <dbReference type="Proteomes" id="UP000070412"/>
    </source>
</evidence>
<keyword evidence="5" id="KW-1185">Reference proteome</keyword>
<keyword evidence="2" id="KW-0812">Transmembrane</keyword>
<gene>
    <name evidence="3" type="ORF">SSS_5527</name>
</gene>
<proteinExistence type="predicted"/>
<dbReference type="AlphaFoldDB" id="A0A834VBZ4"/>
<dbReference type="Proteomes" id="UP000070412">
    <property type="component" value="Unassembled WGS sequence"/>
</dbReference>
<reference evidence="4" key="3">
    <citation type="submission" date="2022-06" db="UniProtKB">
        <authorList>
            <consortium name="EnsemblMetazoa"/>
        </authorList>
    </citation>
    <scope>IDENTIFICATION</scope>
</reference>
<feature type="region of interest" description="Disordered" evidence="1">
    <location>
        <begin position="58"/>
        <end position="81"/>
    </location>
</feature>
<evidence type="ECO:0000256" key="2">
    <source>
        <dbReference type="SAM" id="Phobius"/>
    </source>
</evidence>
<dbReference type="EnsemblMetazoa" id="SSS_5527s_mrna">
    <property type="protein sequence ID" value="KAF7489734.1"/>
    <property type="gene ID" value="SSS_5527"/>
</dbReference>
<evidence type="ECO:0000256" key="1">
    <source>
        <dbReference type="SAM" id="MobiDB-lite"/>
    </source>
</evidence>
<feature type="compositionally biased region" description="Low complexity" evidence="1">
    <location>
        <begin position="60"/>
        <end position="81"/>
    </location>
</feature>
<reference evidence="5" key="1">
    <citation type="journal article" date="2020" name="PLoS Negl. Trop. Dis.">
        <title>High-quality nuclear genome for Sarcoptes scabiei-A critical resource for a neglected parasite.</title>
        <authorList>
            <person name="Korhonen P.K."/>
            <person name="Gasser R.B."/>
            <person name="Ma G."/>
            <person name="Wang T."/>
            <person name="Stroehlein A.J."/>
            <person name="Young N.D."/>
            <person name="Ang C.S."/>
            <person name="Fernando D.D."/>
            <person name="Lu H.C."/>
            <person name="Taylor S."/>
            <person name="Reynolds S.L."/>
            <person name="Mofiz E."/>
            <person name="Najaraj S.H."/>
            <person name="Gowda H."/>
            <person name="Madugundu A."/>
            <person name="Renuse S."/>
            <person name="Holt D."/>
            <person name="Pandey A."/>
            <person name="Papenfuss A.T."/>
            <person name="Fischer K."/>
        </authorList>
    </citation>
    <scope>NUCLEOTIDE SEQUENCE [LARGE SCALE GENOMIC DNA]</scope>
</reference>